<feature type="signal peptide" evidence="6">
    <location>
        <begin position="1"/>
        <end position="21"/>
    </location>
</feature>
<organism evidence="8 9">
    <name type="scientific">Sulfitobacter aestuarii</name>
    <dbReference type="NCBI Taxonomy" id="2161676"/>
    <lineage>
        <taxon>Bacteria</taxon>
        <taxon>Pseudomonadati</taxon>
        <taxon>Pseudomonadota</taxon>
        <taxon>Alphaproteobacteria</taxon>
        <taxon>Rhodobacterales</taxon>
        <taxon>Roseobacteraceae</taxon>
        <taxon>Sulfitobacter</taxon>
    </lineage>
</organism>
<dbReference type="InterPro" id="IPR051459">
    <property type="entry name" value="Cytochrome_c-type_DH"/>
</dbReference>
<keyword evidence="6" id="KW-0732">Signal</keyword>
<dbReference type="InterPro" id="IPR009056">
    <property type="entry name" value="Cyt_c-like_dom"/>
</dbReference>
<keyword evidence="1 4" id="KW-0349">Heme</keyword>
<accession>A0ABW5U442</accession>
<evidence type="ECO:0000259" key="7">
    <source>
        <dbReference type="PROSITE" id="PS51007"/>
    </source>
</evidence>
<dbReference type="SUPFAM" id="SSF46626">
    <property type="entry name" value="Cytochrome c"/>
    <property type="match status" value="1"/>
</dbReference>
<keyword evidence="3 4" id="KW-0408">Iron</keyword>
<dbReference type="Proteomes" id="UP001597474">
    <property type="component" value="Unassembled WGS sequence"/>
</dbReference>
<name>A0ABW5U442_9RHOB</name>
<evidence type="ECO:0000256" key="2">
    <source>
        <dbReference type="ARBA" id="ARBA00022723"/>
    </source>
</evidence>
<feature type="compositionally biased region" description="Low complexity" evidence="5">
    <location>
        <begin position="30"/>
        <end position="56"/>
    </location>
</feature>
<dbReference type="Pfam" id="PF13442">
    <property type="entry name" value="Cytochrome_CBB3"/>
    <property type="match status" value="1"/>
</dbReference>
<proteinExistence type="predicted"/>
<dbReference type="PANTHER" id="PTHR35008:SF4">
    <property type="entry name" value="BLL4482 PROTEIN"/>
    <property type="match status" value="1"/>
</dbReference>
<feature type="region of interest" description="Disordered" evidence="5">
    <location>
        <begin position="20"/>
        <end position="63"/>
    </location>
</feature>
<evidence type="ECO:0000256" key="3">
    <source>
        <dbReference type="ARBA" id="ARBA00023004"/>
    </source>
</evidence>
<dbReference type="EMBL" id="JBHUMP010000007">
    <property type="protein sequence ID" value="MFD2739976.1"/>
    <property type="molecule type" value="Genomic_DNA"/>
</dbReference>
<evidence type="ECO:0000256" key="4">
    <source>
        <dbReference type="PROSITE-ProRule" id="PRU00433"/>
    </source>
</evidence>
<sequence>MRHTLITALILGAMSALPLQAQSSDQNGETDTPQATQDAQTDDSTGAAQTGENAPAEEARPKEAEITAMADGGPEWTAEYVSEDGEQLYQTLCAGCHMPDGSGAEGAGQYPALSGNPNLEYSGYATYLIVNGQAGMPSLGHFLDDTQVVAITDYIQTNLGNDYETDGTVEAVADARPADPADQNTEEHE</sequence>
<dbReference type="PROSITE" id="PS51007">
    <property type="entry name" value="CYTC"/>
    <property type="match status" value="1"/>
</dbReference>
<dbReference type="PANTHER" id="PTHR35008">
    <property type="entry name" value="BLL4482 PROTEIN-RELATED"/>
    <property type="match status" value="1"/>
</dbReference>
<dbReference type="InterPro" id="IPR036909">
    <property type="entry name" value="Cyt_c-like_dom_sf"/>
</dbReference>
<evidence type="ECO:0000256" key="1">
    <source>
        <dbReference type="ARBA" id="ARBA00022617"/>
    </source>
</evidence>
<keyword evidence="2 4" id="KW-0479">Metal-binding</keyword>
<feature type="chain" id="PRO_5047187931" evidence="6">
    <location>
        <begin position="22"/>
        <end position="189"/>
    </location>
</feature>
<reference evidence="9" key="1">
    <citation type="journal article" date="2019" name="Int. J. Syst. Evol. Microbiol.">
        <title>The Global Catalogue of Microorganisms (GCM) 10K type strain sequencing project: providing services to taxonomists for standard genome sequencing and annotation.</title>
        <authorList>
            <consortium name="The Broad Institute Genomics Platform"/>
            <consortium name="The Broad Institute Genome Sequencing Center for Infectious Disease"/>
            <person name="Wu L."/>
            <person name="Ma J."/>
        </authorList>
    </citation>
    <scope>NUCLEOTIDE SEQUENCE [LARGE SCALE GENOMIC DNA]</scope>
    <source>
        <strain evidence="9">TISTR 2562</strain>
    </source>
</reference>
<evidence type="ECO:0000256" key="5">
    <source>
        <dbReference type="SAM" id="MobiDB-lite"/>
    </source>
</evidence>
<dbReference type="RefSeq" id="WP_386374095.1">
    <property type="nucleotide sequence ID" value="NZ_JBHUMP010000007.1"/>
</dbReference>
<feature type="domain" description="Cytochrome c" evidence="7">
    <location>
        <begin position="80"/>
        <end position="159"/>
    </location>
</feature>
<comment type="caution">
    <text evidence="8">The sequence shown here is derived from an EMBL/GenBank/DDBJ whole genome shotgun (WGS) entry which is preliminary data.</text>
</comment>
<dbReference type="Gene3D" id="1.10.760.10">
    <property type="entry name" value="Cytochrome c-like domain"/>
    <property type="match status" value="1"/>
</dbReference>
<feature type="compositionally biased region" description="Polar residues" evidence="5">
    <location>
        <begin position="20"/>
        <end position="29"/>
    </location>
</feature>
<evidence type="ECO:0000313" key="8">
    <source>
        <dbReference type="EMBL" id="MFD2739976.1"/>
    </source>
</evidence>
<protein>
    <submittedName>
        <fullName evidence="8">C-type cytochrome</fullName>
    </submittedName>
</protein>
<evidence type="ECO:0000313" key="9">
    <source>
        <dbReference type="Proteomes" id="UP001597474"/>
    </source>
</evidence>
<evidence type="ECO:0000256" key="6">
    <source>
        <dbReference type="SAM" id="SignalP"/>
    </source>
</evidence>
<keyword evidence="9" id="KW-1185">Reference proteome</keyword>
<gene>
    <name evidence="8" type="ORF">ACFSUD_10380</name>
</gene>